<reference evidence="9" key="2">
    <citation type="submission" date="2023-01" db="EMBL/GenBank/DDBJ databases">
        <authorList>
            <person name="Sun Q."/>
            <person name="Evtushenko L."/>
        </authorList>
    </citation>
    <scope>NUCLEOTIDE SEQUENCE</scope>
    <source>
        <strain evidence="9">VKM B-2748</strain>
    </source>
</reference>
<evidence type="ECO:0000256" key="2">
    <source>
        <dbReference type="ARBA" id="ARBA00022617"/>
    </source>
</evidence>
<organism evidence="9 10">
    <name type="scientific">Methylopila turkensis</name>
    <dbReference type="NCBI Taxonomy" id="1437816"/>
    <lineage>
        <taxon>Bacteria</taxon>
        <taxon>Pseudomonadati</taxon>
        <taxon>Pseudomonadota</taxon>
        <taxon>Alphaproteobacteria</taxon>
        <taxon>Hyphomicrobiales</taxon>
        <taxon>Methylopilaceae</taxon>
        <taxon>Methylopila</taxon>
    </lineage>
</organism>
<dbReference type="Proteomes" id="UP001143309">
    <property type="component" value="Unassembled WGS sequence"/>
</dbReference>
<sequence>MDAFELNKIAGAVLGTLTVVLGVKAISTEVFKSHEPEKPGYEIAEQQPGGGPAPAAGGEGAGVLALLAKGDATKGEQAAKKCGACHSFDKGGAAKAGPNLYGIIGLKHAHQEGFGYSAAMKGTSDKTWDFESMDKWLENPKGYISGTSMAFAGIKNPEERANLITYLNKNSDKPLDVPAAPAGGAAAPAAAAGGGGGGDDFTAKVAAADLKKGEQASKKCGACHSFDKGGAAKAGPNLYGIIGLKHAHQEGFGYSAAMKGTADKTWDIDAMNKWLENPKGYIPGTSMAFAGIKNPEERANLIGWLNKNSDKPLELGAAAPAAPAAAPAAPAAPAEEKKAEAPAAPAAPAEEKKADAPAAPAASPIAERLASADPAVGETVVGEKCGVCHTFKKGEPAGAGPNLYGIVGLKHGHQEGFEYSDELKAKPGPWDFEQLDKWLTNTEEYAPGTMMILEVEDPQERANIIAYLNKNSDNPAPLPGK</sequence>
<dbReference type="PROSITE" id="PS51007">
    <property type="entry name" value="CYTC"/>
    <property type="match status" value="3"/>
</dbReference>
<keyword evidence="5 6" id="KW-0408">Iron</keyword>
<name>A0A9W6JP92_9HYPH</name>
<keyword evidence="2 6" id="KW-0349">Heme</keyword>
<dbReference type="InterPro" id="IPR036909">
    <property type="entry name" value="Cyt_c-like_dom_sf"/>
</dbReference>
<dbReference type="GO" id="GO:0009055">
    <property type="term" value="F:electron transfer activity"/>
    <property type="evidence" value="ECO:0007669"/>
    <property type="project" value="InterPro"/>
</dbReference>
<dbReference type="GO" id="GO:0020037">
    <property type="term" value="F:heme binding"/>
    <property type="evidence" value="ECO:0007669"/>
    <property type="project" value="InterPro"/>
</dbReference>
<protein>
    <recommendedName>
        <fullName evidence="8">Cytochrome c domain-containing protein</fullName>
    </recommendedName>
</protein>
<reference evidence="9" key="1">
    <citation type="journal article" date="2014" name="Int. J. Syst. Evol. Microbiol.">
        <title>Complete genome sequence of Corynebacterium casei LMG S-19264T (=DSM 44701T), isolated from a smear-ripened cheese.</title>
        <authorList>
            <consortium name="US DOE Joint Genome Institute (JGI-PGF)"/>
            <person name="Walter F."/>
            <person name="Albersmeier A."/>
            <person name="Kalinowski J."/>
            <person name="Ruckert C."/>
        </authorList>
    </citation>
    <scope>NUCLEOTIDE SEQUENCE</scope>
    <source>
        <strain evidence="9">VKM B-2748</strain>
    </source>
</reference>
<evidence type="ECO:0000313" key="9">
    <source>
        <dbReference type="EMBL" id="GLK79505.1"/>
    </source>
</evidence>
<dbReference type="RefSeq" id="WP_271199958.1">
    <property type="nucleotide sequence ID" value="NZ_BSFL01000001.1"/>
</dbReference>
<proteinExistence type="predicted"/>
<feature type="region of interest" description="Disordered" evidence="7">
    <location>
        <begin position="324"/>
        <end position="362"/>
    </location>
</feature>
<evidence type="ECO:0000259" key="8">
    <source>
        <dbReference type="PROSITE" id="PS51007"/>
    </source>
</evidence>
<feature type="compositionally biased region" description="Low complexity" evidence="7">
    <location>
        <begin position="324"/>
        <end position="333"/>
    </location>
</feature>
<evidence type="ECO:0000313" key="10">
    <source>
        <dbReference type="Proteomes" id="UP001143309"/>
    </source>
</evidence>
<dbReference type="PRINTS" id="PR00604">
    <property type="entry name" value="CYTCHRMECIAB"/>
</dbReference>
<feature type="region of interest" description="Disordered" evidence="7">
    <location>
        <begin position="37"/>
        <end position="56"/>
    </location>
</feature>
<dbReference type="Pfam" id="PF00034">
    <property type="entry name" value="Cytochrom_C"/>
    <property type="match status" value="2"/>
</dbReference>
<comment type="caution">
    <text evidence="9">The sequence shown here is derived from an EMBL/GenBank/DDBJ whole genome shotgun (WGS) entry which is preliminary data.</text>
</comment>
<evidence type="ECO:0000256" key="6">
    <source>
        <dbReference type="PROSITE-ProRule" id="PRU00433"/>
    </source>
</evidence>
<feature type="domain" description="Cytochrome c" evidence="8">
    <location>
        <begin position="372"/>
        <end position="472"/>
    </location>
</feature>
<evidence type="ECO:0000256" key="5">
    <source>
        <dbReference type="ARBA" id="ARBA00023004"/>
    </source>
</evidence>
<dbReference type="PANTHER" id="PTHR11961">
    <property type="entry name" value="CYTOCHROME C"/>
    <property type="match status" value="1"/>
</dbReference>
<keyword evidence="4" id="KW-0249">Electron transport</keyword>
<evidence type="ECO:0000256" key="1">
    <source>
        <dbReference type="ARBA" id="ARBA00022448"/>
    </source>
</evidence>
<evidence type="ECO:0000256" key="4">
    <source>
        <dbReference type="ARBA" id="ARBA00022982"/>
    </source>
</evidence>
<feature type="domain" description="Cytochrome c" evidence="8">
    <location>
        <begin position="70"/>
        <end position="171"/>
    </location>
</feature>
<keyword evidence="1" id="KW-0813">Transport</keyword>
<keyword evidence="3 6" id="KW-0479">Metal-binding</keyword>
<dbReference type="InterPro" id="IPR002327">
    <property type="entry name" value="Cyt_c_1A/1B"/>
</dbReference>
<accession>A0A9W6JP92</accession>
<gene>
    <name evidence="9" type="ORF">GCM10008174_12460</name>
</gene>
<evidence type="ECO:0000256" key="3">
    <source>
        <dbReference type="ARBA" id="ARBA00022723"/>
    </source>
</evidence>
<evidence type="ECO:0000256" key="7">
    <source>
        <dbReference type="SAM" id="MobiDB-lite"/>
    </source>
</evidence>
<keyword evidence="10" id="KW-1185">Reference proteome</keyword>
<dbReference type="GO" id="GO:0046872">
    <property type="term" value="F:metal ion binding"/>
    <property type="evidence" value="ECO:0007669"/>
    <property type="project" value="UniProtKB-KW"/>
</dbReference>
<dbReference type="EMBL" id="BSFL01000001">
    <property type="protein sequence ID" value="GLK79505.1"/>
    <property type="molecule type" value="Genomic_DNA"/>
</dbReference>
<dbReference type="Gene3D" id="1.10.760.10">
    <property type="entry name" value="Cytochrome c-like domain"/>
    <property type="match status" value="3"/>
</dbReference>
<dbReference type="AlphaFoldDB" id="A0A9W6JP92"/>
<dbReference type="SUPFAM" id="SSF46626">
    <property type="entry name" value="Cytochrome c"/>
    <property type="match status" value="3"/>
</dbReference>
<dbReference type="InterPro" id="IPR009056">
    <property type="entry name" value="Cyt_c-like_dom"/>
</dbReference>
<feature type="domain" description="Cytochrome c" evidence="8">
    <location>
        <begin position="208"/>
        <end position="309"/>
    </location>
</feature>